<gene>
    <name evidence="1" type="ORF">HGA07_25225</name>
</gene>
<dbReference type="Proteomes" id="UP000523447">
    <property type="component" value="Unassembled WGS sequence"/>
</dbReference>
<keyword evidence="2" id="KW-1185">Reference proteome</keyword>
<dbReference type="RefSeq" id="WP_040723978.1">
    <property type="nucleotide sequence ID" value="NZ_CAWPHS010000030.1"/>
</dbReference>
<sequence>MGIRHFETDSRGYLPAGTDISAVLADGDVRALMAVWDTYSSIKLYRSSLAKIGQGESSVADPEGTRAMLESSLAKVAEVTPAQALEANRRLVDLLTGFRWFVMREAREAGDSWTRIGEALGMSKQGALDWYKRKIAFQEEFVPDFHDTDRARAVLGED</sequence>
<evidence type="ECO:0000313" key="2">
    <source>
        <dbReference type="Proteomes" id="UP000523447"/>
    </source>
</evidence>
<comment type="caution">
    <text evidence="1">The sequence shown here is derived from an EMBL/GenBank/DDBJ whole genome shotgun (WGS) entry which is preliminary data.</text>
</comment>
<organism evidence="1 2">
    <name type="scientific">Nocardia veterana</name>
    <dbReference type="NCBI Taxonomy" id="132249"/>
    <lineage>
        <taxon>Bacteria</taxon>
        <taxon>Bacillati</taxon>
        <taxon>Actinomycetota</taxon>
        <taxon>Actinomycetes</taxon>
        <taxon>Mycobacteriales</taxon>
        <taxon>Nocardiaceae</taxon>
        <taxon>Nocardia</taxon>
    </lineage>
</organism>
<protein>
    <submittedName>
        <fullName evidence="1">Uncharacterized protein</fullName>
    </submittedName>
</protein>
<accession>A0A7X6M384</accession>
<proteinExistence type="predicted"/>
<dbReference type="EMBL" id="JAAXPE010000036">
    <property type="protein sequence ID" value="NKY88906.1"/>
    <property type="molecule type" value="Genomic_DNA"/>
</dbReference>
<dbReference type="AlphaFoldDB" id="A0A7X6M384"/>
<evidence type="ECO:0000313" key="1">
    <source>
        <dbReference type="EMBL" id="NKY88906.1"/>
    </source>
</evidence>
<name>A0A7X6M384_9NOCA</name>
<reference evidence="1 2" key="1">
    <citation type="submission" date="2020-04" db="EMBL/GenBank/DDBJ databases">
        <title>MicrobeNet Type strains.</title>
        <authorList>
            <person name="Nicholson A.C."/>
        </authorList>
    </citation>
    <scope>NUCLEOTIDE SEQUENCE [LARGE SCALE GENOMIC DNA]</scope>
    <source>
        <strain evidence="1 2">DSM 44445</strain>
    </source>
</reference>